<dbReference type="Proteomes" id="UP000011116">
    <property type="component" value="Chromosome 2H"/>
</dbReference>
<reference evidence="1" key="2">
    <citation type="submission" date="2020-10" db="EMBL/GenBank/DDBJ databases">
        <authorList>
            <person name="Scholz U."/>
            <person name="Mascher M."/>
            <person name="Fiebig A."/>
        </authorList>
    </citation>
    <scope>NUCLEOTIDE SEQUENCE [LARGE SCALE GENOMIC DNA]</scope>
    <source>
        <strain evidence="1">cv. Morex</strain>
    </source>
</reference>
<dbReference type="Gramene" id="HORVU.MOREX.r2.2HG0085940.1">
    <property type="protein sequence ID" value="HORVU.MOREX.r2.2HG0085940.1.CDS.1"/>
    <property type="gene ID" value="HORVU.MOREX.r2.2HG0085940"/>
</dbReference>
<organism evidence="1 2">
    <name type="scientific">Hordeum vulgare subsp. vulgare</name>
    <name type="common">Domesticated barley</name>
    <dbReference type="NCBI Taxonomy" id="112509"/>
    <lineage>
        <taxon>Eukaryota</taxon>
        <taxon>Viridiplantae</taxon>
        <taxon>Streptophyta</taxon>
        <taxon>Embryophyta</taxon>
        <taxon>Tracheophyta</taxon>
        <taxon>Spermatophyta</taxon>
        <taxon>Magnoliopsida</taxon>
        <taxon>Liliopsida</taxon>
        <taxon>Poales</taxon>
        <taxon>Poaceae</taxon>
        <taxon>BOP clade</taxon>
        <taxon>Pooideae</taxon>
        <taxon>Triticodae</taxon>
        <taxon>Triticeae</taxon>
        <taxon>Hordeinae</taxon>
        <taxon>Hordeum</taxon>
    </lineage>
</organism>
<protein>
    <submittedName>
        <fullName evidence="1">Uncharacterized protein</fullName>
    </submittedName>
</protein>
<reference evidence="2" key="1">
    <citation type="journal article" date="2012" name="Nature">
        <title>A physical, genetic and functional sequence assembly of the barley genome.</title>
        <authorList>
            <consortium name="The International Barley Genome Sequencing Consortium"/>
            <person name="Mayer K.F."/>
            <person name="Waugh R."/>
            <person name="Brown J.W."/>
            <person name="Schulman A."/>
            <person name="Langridge P."/>
            <person name="Platzer M."/>
            <person name="Fincher G.B."/>
            <person name="Muehlbauer G.J."/>
            <person name="Sato K."/>
            <person name="Close T.J."/>
            <person name="Wise R.P."/>
            <person name="Stein N."/>
        </authorList>
    </citation>
    <scope>NUCLEOTIDE SEQUENCE [LARGE SCALE GENOMIC DNA]</scope>
    <source>
        <strain evidence="2">cv. Morex</strain>
    </source>
</reference>
<dbReference type="EnsemblPlants" id="HORVU.MOREX.r3.2HG0104660.1">
    <property type="protein sequence ID" value="HORVU.MOREX.r3.2HG0104660.1.CDS1"/>
    <property type="gene ID" value="HORVU.MOREX.r3.2HG0104660"/>
</dbReference>
<proteinExistence type="predicted"/>
<sequence length="65" mass="6981">MSFSCRRSGPPTNVPIFVSHYDREARVACGGAPATSMTPIGWFERDVLSGVCDGLGWCKACNCLV</sequence>
<evidence type="ECO:0000313" key="1">
    <source>
        <dbReference type="EnsemblPlants" id="HORVU.MOREX.r3.2HG0104660.1.CDS1"/>
    </source>
</evidence>
<dbReference type="Gramene" id="HORVU.MOREX.r3.2HG0104660.1">
    <property type="protein sequence ID" value="HORVU.MOREX.r3.2HG0104660.1.CDS1"/>
    <property type="gene ID" value="HORVU.MOREX.r3.2HG0104660"/>
</dbReference>
<reference evidence="1" key="3">
    <citation type="submission" date="2022-01" db="UniProtKB">
        <authorList>
            <consortium name="EnsemblPlants"/>
        </authorList>
    </citation>
    <scope>IDENTIFICATION</scope>
    <source>
        <strain evidence="1">subsp. vulgare</strain>
    </source>
</reference>
<dbReference type="AlphaFoldDB" id="A0A8I6X158"/>
<name>A0A8I6X158_HORVV</name>
<evidence type="ECO:0000313" key="2">
    <source>
        <dbReference type="Proteomes" id="UP000011116"/>
    </source>
</evidence>
<keyword evidence="2" id="KW-1185">Reference proteome</keyword>
<accession>A0A8I6X158</accession>